<feature type="signal peptide" evidence="1">
    <location>
        <begin position="1"/>
        <end position="24"/>
    </location>
</feature>
<evidence type="ECO:0000313" key="3">
    <source>
        <dbReference type="Proteomes" id="UP000247681"/>
    </source>
</evidence>
<organism evidence="2 3">
    <name type="scientific">Flavobacterium hydrophilum</name>
    <dbReference type="NCBI Taxonomy" id="2211445"/>
    <lineage>
        <taxon>Bacteria</taxon>
        <taxon>Pseudomonadati</taxon>
        <taxon>Bacteroidota</taxon>
        <taxon>Flavobacteriia</taxon>
        <taxon>Flavobacteriales</taxon>
        <taxon>Flavobacteriaceae</taxon>
        <taxon>Flavobacterium</taxon>
    </lineage>
</organism>
<dbReference type="EMBL" id="QJHL01000002">
    <property type="protein sequence ID" value="PXY45478.1"/>
    <property type="molecule type" value="Genomic_DNA"/>
</dbReference>
<accession>A0A2V4C2F4</accession>
<dbReference type="AlphaFoldDB" id="A0A2V4C2F4"/>
<comment type="caution">
    <text evidence="2">The sequence shown here is derived from an EMBL/GenBank/DDBJ whole genome shotgun (WGS) entry which is preliminary data.</text>
</comment>
<reference evidence="2 3" key="1">
    <citation type="submission" date="2018-05" db="EMBL/GenBank/DDBJ databases">
        <title>Flavobacterium sp. strain IMCC34758, incomplete genome.</title>
        <authorList>
            <person name="Joung Y."/>
        </authorList>
    </citation>
    <scope>NUCLEOTIDE SEQUENCE [LARGE SCALE GENOMIC DNA]</scope>
    <source>
        <strain evidence="2 3">IMCC34758</strain>
    </source>
</reference>
<dbReference type="InterPro" id="IPR046173">
    <property type="entry name" value="DUF6175"/>
</dbReference>
<keyword evidence="1" id="KW-0732">Signal</keyword>
<dbReference type="OrthoDB" id="1320573at2"/>
<gene>
    <name evidence="2" type="ORF">DMB68_12430</name>
</gene>
<evidence type="ECO:0000313" key="2">
    <source>
        <dbReference type="EMBL" id="PXY45478.1"/>
    </source>
</evidence>
<keyword evidence="3" id="KW-1185">Reference proteome</keyword>
<proteinExistence type="predicted"/>
<dbReference type="Pfam" id="PF19672">
    <property type="entry name" value="DUF6175"/>
    <property type="match status" value="1"/>
</dbReference>
<feature type="chain" id="PRO_5016055356" evidence="1">
    <location>
        <begin position="25"/>
        <end position="319"/>
    </location>
</feature>
<name>A0A2V4C2F4_9FLAO</name>
<dbReference type="Proteomes" id="UP000247681">
    <property type="component" value="Unassembled WGS sequence"/>
</dbReference>
<evidence type="ECO:0000256" key="1">
    <source>
        <dbReference type="SAM" id="SignalP"/>
    </source>
</evidence>
<sequence length="319" mass="35734">MKKIVNIKKTLALFTIFFVSFAFSQAKKPTIMIVPSDVWCNTNGYMMEFDNQGTKVKIPNYKKVFQENMDIKTVISKINTLMAERGFPLKDMESAIKTLEAESAENNLTSSKTGAGIAESPIDKIKKVAKADIIIQLTWETKQVGPKKSVNFILQGIDSYTDKQIAAAQGTGAPSFSAEIPVLLEEAVLAHVDNFNAQLQKHFDDMFENGREIIVRIKKFNGWSGNLEKQYDGQDLSVIIEDWIAKNTVKGRFNTSDATENTMLFEQVRIPLYDSKNRATDARGFLRGLQDYLKNAPYSIPNKLTMKGLGQAVIILGEK</sequence>
<protein>
    <submittedName>
        <fullName evidence="2">Uncharacterized protein</fullName>
    </submittedName>
</protein>
<dbReference type="RefSeq" id="WP_110346970.1">
    <property type="nucleotide sequence ID" value="NZ_QJHL01000002.1"/>
</dbReference>